<evidence type="ECO:0000256" key="2">
    <source>
        <dbReference type="ARBA" id="ARBA00023134"/>
    </source>
</evidence>
<protein>
    <recommendedName>
        <fullName evidence="3">Tubulin/FtsZ 2-layer sandwich domain-containing protein</fullName>
    </recommendedName>
</protein>
<evidence type="ECO:0000313" key="4">
    <source>
        <dbReference type="EMBL" id="SVE36290.1"/>
    </source>
</evidence>
<dbReference type="Gene3D" id="3.30.1330.20">
    <property type="entry name" value="Tubulin/FtsZ, C-terminal domain"/>
    <property type="match status" value="1"/>
</dbReference>
<name>A0A383CW79_9ZZZZ</name>
<evidence type="ECO:0000256" key="1">
    <source>
        <dbReference type="ARBA" id="ARBA00022741"/>
    </source>
</evidence>
<dbReference type="InterPro" id="IPR008280">
    <property type="entry name" value="Tub_FtsZ_C"/>
</dbReference>
<feature type="domain" description="Tubulin/FtsZ 2-layer sandwich" evidence="3">
    <location>
        <begin position="24"/>
        <end position="147"/>
    </location>
</feature>
<dbReference type="InterPro" id="IPR024757">
    <property type="entry name" value="FtsZ_C"/>
</dbReference>
<dbReference type="PANTHER" id="PTHR30314:SF3">
    <property type="entry name" value="MITOCHONDRIAL DIVISION PROTEIN FSZA"/>
    <property type="match status" value="1"/>
</dbReference>
<dbReference type="GO" id="GO:0005525">
    <property type="term" value="F:GTP binding"/>
    <property type="evidence" value="ECO:0007669"/>
    <property type="project" value="UniProtKB-KW"/>
</dbReference>
<proteinExistence type="predicted"/>
<dbReference type="SMART" id="SM00865">
    <property type="entry name" value="Tubulin_C"/>
    <property type="match status" value="1"/>
</dbReference>
<dbReference type="Pfam" id="PF12327">
    <property type="entry name" value="FtsZ_C"/>
    <property type="match status" value="1"/>
</dbReference>
<dbReference type="GO" id="GO:0003924">
    <property type="term" value="F:GTPase activity"/>
    <property type="evidence" value="ECO:0007669"/>
    <property type="project" value="InterPro"/>
</dbReference>
<dbReference type="PANTHER" id="PTHR30314">
    <property type="entry name" value="CELL DIVISION PROTEIN FTSZ-RELATED"/>
    <property type="match status" value="1"/>
</dbReference>
<keyword evidence="1" id="KW-0547">Nucleotide-binding</keyword>
<sequence length="215" mass="23492">EASNNHVLESLMGFGRLMRSDGTLNIDFAHVRKIISGQHGESFLATVEVAGDARPRALMDAIMKHPFLDGGRYFQKARGVIISLVGSESLSMDEVQEFVEYIKSAAPVAQLSLGVHIDETLANCVGAMVMFPYPDTALREEASDSPGVKVLQVNRLKRTANDELPLSDSADPGFSQQQLPLVSISKGRFDKGEPNLHDGKDLDVPTFLRQNIILT</sequence>
<feature type="non-terminal residue" evidence="4">
    <location>
        <position position="1"/>
    </location>
</feature>
<dbReference type="InterPro" id="IPR018316">
    <property type="entry name" value="Tubulin/FtsZ_2-layer-sand-dom"/>
</dbReference>
<dbReference type="InterPro" id="IPR037103">
    <property type="entry name" value="Tubulin/FtsZ-like_C"/>
</dbReference>
<dbReference type="InterPro" id="IPR045061">
    <property type="entry name" value="FtsZ/CetZ"/>
</dbReference>
<dbReference type="EMBL" id="UINC01212110">
    <property type="protein sequence ID" value="SVE36290.1"/>
    <property type="molecule type" value="Genomic_DNA"/>
</dbReference>
<dbReference type="GO" id="GO:0005737">
    <property type="term" value="C:cytoplasm"/>
    <property type="evidence" value="ECO:0007669"/>
    <property type="project" value="TreeGrafter"/>
</dbReference>
<organism evidence="4">
    <name type="scientific">marine metagenome</name>
    <dbReference type="NCBI Taxonomy" id="408172"/>
    <lineage>
        <taxon>unclassified sequences</taxon>
        <taxon>metagenomes</taxon>
        <taxon>ecological metagenomes</taxon>
    </lineage>
</organism>
<dbReference type="AlphaFoldDB" id="A0A383CW79"/>
<accession>A0A383CW79</accession>
<dbReference type="GO" id="GO:0032153">
    <property type="term" value="C:cell division site"/>
    <property type="evidence" value="ECO:0007669"/>
    <property type="project" value="TreeGrafter"/>
</dbReference>
<keyword evidence="2" id="KW-0342">GTP-binding</keyword>
<gene>
    <name evidence="4" type="ORF">METZ01_LOCUS489144</name>
</gene>
<reference evidence="4" key="1">
    <citation type="submission" date="2018-05" db="EMBL/GenBank/DDBJ databases">
        <authorList>
            <person name="Lanie J.A."/>
            <person name="Ng W.-L."/>
            <person name="Kazmierczak K.M."/>
            <person name="Andrzejewski T.M."/>
            <person name="Davidsen T.M."/>
            <person name="Wayne K.J."/>
            <person name="Tettelin H."/>
            <person name="Glass J.I."/>
            <person name="Rusch D."/>
            <person name="Podicherti R."/>
            <person name="Tsui H.-C.T."/>
            <person name="Winkler M.E."/>
        </authorList>
    </citation>
    <scope>NUCLEOTIDE SEQUENCE</scope>
</reference>
<dbReference type="SUPFAM" id="SSF55307">
    <property type="entry name" value="Tubulin C-terminal domain-like"/>
    <property type="match status" value="1"/>
</dbReference>
<dbReference type="GO" id="GO:0051301">
    <property type="term" value="P:cell division"/>
    <property type="evidence" value="ECO:0007669"/>
    <property type="project" value="TreeGrafter"/>
</dbReference>
<evidence type="ECO:0000259" key="3">
    <source>
        <dbReference type="SMART" id="SM00865"/>
    </source>
</evidence>